<dbReference type="InterPro" id="IPR041471">
    <property type="entry name" value="UvrB_inter"/>
</dbReference>
<dbReference type="InterPro" id="IPR047112">
    <property type="entry name" value="RecG/Mfd"/>
</dbReference>
<dbReference type="Gene3D" id="3.40.50.300">
    <property type="entry name" value="P-loop containing nucleotide triphosphate hydrolases"/>
    <property type="match status" value="2"/>
</dbReference>
<keyword evidence="2 9" id="KW-0547">Nucleotide-binding</keyword>
<dbReference type="Proteomes" id="UP000604066">
    <property type="component" value="Unassembled WGS sequence"/>
</dbReference>
<keyword evidence="4 9" id="KW-0378">Hydrolase</keyword>
<dbReference type="InterPro" id="IPR005118">
    <property type="entry name" value="TRCF_C"/>
</dbReference>
<dbReference type="HAMAP" id="MF_00969">
    <property type="entry name" value="TRCF"/>
    <property type="match status" value="1"/>
</dbReference>
<dbReference type="PANTHER" id="PTHR47964">
    <property type="entry name" value="ATP-DEPENDENT DNA HELICASE HOMOLOG RECG, CHLOROPLASTIC"/>
    <property type="match status" value="1"/>
</dbReference>
<dbReference type="GO" id="GO:0004386">
    <property type="term" value="F:helicase activity"/>
    <property type="evidence" value="ECO:0007669"/>
    <property type="project" value="UniProtKB-KW"/>
</dbReference>
<dbReference type="Pfam" id="PF17757">
    <property type="entry name" value="UvrB_inter"/>
    <property type="match status" value="1"/>
</dbReference>
<dbReference type="Gene3D" id="3.40.50.11180">
    <property type="match status" value="1"/>
</dbReference>
<dbReference type="Pfam" id="PF00271">
    <property type="entry name" value="Helicase_C"/>
    <property type="match status" value="1"/>
</dbReference>
<dbReference type="Gene3D" id="3.90.1150.50">
    <property type="entry name" value="Transcription-repair-coupling factor, D7 domain"/>
    <property type="match status" value="1"/>
</dbReference>
<dbReference type="InterPro" id="IPR037235">
    <property type="entry name" value="TRCF-like_C_D7"/>
</dbReference>
<evidence type="ECO:0000256" key="8">
    <source>
        <dbReference type="ARBA" id="ARBA00023204"/>
    </source>
</evidence>
<evidence type="ECO:0000256" key="5">
    <source>
        <dbReference type="ARBA" id="ARBA00022806"/>
    </source>
</evidence>
<keyword evidence="7 9" id="KW-0238">DNA-binding</keyword>
<dbReference type="GO" id="GO:0016787">
    <property type="term" value="F:hydrolase activity"/>
    <property type="evidence" value="ECO:0007669"/>
    <property type="project" value="UniProtKB-KW"/>
</dbReference>
<dbReference type="NCBIfam" id="TIGR00580">
    <property type="entry name" value="mfd"/>
    <property type="match status" value="1"/>
</dbReference>
<comment type="subcellular location">
    <subcellularLocation>
        <location evidence="9">Cytoplasm</location>
    </subcellularLocation>
</comment>
<dbReference type="PANTHER" id="PTHR47964:SF1">
    <property type="entry name" value="ATP-DEPENDENT DNA HELICASE HOMOLOG RECG, CHLOROPLASTIC"/>
    <property type="match status" value="1"/>
</dbReference>
<comment type="similarity">
    <text evidence="9">In the C-terminal section; belongs to the helicase family. RecG subfamily.</text>
</comment>
<sequence>MSKNIFSLMQENSEFKRLLEGINKKRIQLIYGSYGTARTFLMATVAKALNRPLLVITENEQVAREIAEDLEFFLGDKTSRFFYREGFLFDLTVREGGELKASRIELLKRLSRGEKPHTVVNYEALTRKYPPLQSFARWKRELRVGDVVELEELIRYLSQIGYERVDQVEAPGQFSQRGGIVDVYVPGEVPFRAEFFGDEIDSLRALDVESQRSQANLNEVVIYPAEVAVAEEDLLLEVKQKISADIEQQVKKLIQQNKREAAGRLKEKGAEVLNILGKSEVIEKLLPYFWSGVSLLDYFGDEYLVFLDEPGRFGEQINSLEKLRRESFTEALSGGYTLPKQAEVFYEEEQLMALLRERIAVITSLLPKTPRFIGDYDPHNFAGRKPPNYLGKEKLFFEDIKNFLANNYRIFILRGREEAAVALKNELLKRNFPASFVEKFEVEIAPREIKIGLGVLNSGFEFPQQKLLVYTDVELAGRVVKARVTKAVLGERTEEPFSPGDYVVHPVHGIGRYLGIKPVEVGGNVKDYLVIAYQGEDRLYVPPEQVGNLQKYVGVDGEPPKLSRLGGSDWQRVKNRVKAAVREMAEGLLELYAKRMAKPGFAFSPDTVWQKEFEERFPYEETPDQLKAIEEVKRDMEKPKVMDRLLCGDVGYGKTEVALRAAFKAVMDGKQVAVLTPTTLLAQQHYNTFKERFSGYPVEIRLLSRFQTAREQKEIIKELKRGKVDIVIGTHRLLQDDVQFYDLGLMIVDEEQRFGVAQKERLKILTETVDVLTLTATPIPRTLHMALMGIRDLSVLNTPPENRFPVQTYVLEEDPFIIRDAIRRELGRGGQVFFVHNRVSDIDEVAAWVQSLVPEAKVAVAHGQMKEEQLERVMLEFISGKYDVLVSTTIIETGIDLPNVNTLIIKNADRFGLAQLYQLRGRVGRSNRIAYAYLMYEKDKVLREAAEKRLAAIKEFTEFGSGLKLAMRDLEIRGAGNLLGPEQHGHIAAVGFDMYMKLLQETVAELKGQVTSEEVEPQLELNLTAYIPESYIPDEKQKIEMYRRLSRTRNLEDLEDVVDELIDRFGEIPPEVENLIRLIKIKIVASKLKVKGIFQTDEELKIQFFPNPEITAEKLSRISGQFKGRVIFGMNPDLEIRVRTKGKMGQEIFSILERIFGQLS</sequence>
<comment type="function">
    <text evidence="9">Couples transcription and DNA repair by recognizing RNA polymerase (RNAP) stalled at DNA lesions. Mediates ATP-dependent release of RNAP and its truncated transcript from the DNA, and recruitment of nucleotide excision repair machinery to the damaged site.</text>
</comment>
<keyword evidence="8 9" id="KW-0234">DNA repair</keyword>
<evidence type="ECO:0000256" key="4">
    <source>
        <dbReference type="ARBA" id="ARBA00022801"/>
    </source>
</evidence>
<gene>
    <name evidence="9" type="primary">mfd</name>
    <name evidence="12" type="ORF">HDG70_001104</name>
</gene>
<dbReference type="InterPro" id="IPR036101">
    <property type="entry name" value="CarD-like/TRCF_RID_sf"/>
</dbReference>
<dbReference type="CDD" id="cd17991">
    <property type="entry name" value="DEXHc_TRCF"/>
    <property type="match status" value="1"/>
</dbReference>
<evidence type="ECO:0000256" key="6">
    <source>
        <dbReference type="ARBA" id="ARBA00022840"/>
    </source>
</evidence>
<dbReference type="InterPro" id="IPR003711">
    <property type="entry name" value="CarD-like/TRCF_RID"/>
</dbReference>
<evidence type="ECO:0000313" key="13">
    <source>
        <dbReference type="Proteomes" id="UP000604066"/>
    </source>
</evidence>
<proteinExistence type="inferred from homology"/>
<dbReference type="Pfam" id="PF02559">
    <property type="entry name" value="CarD_TRCF_RID"/>
    <property type="match status" value="1"/>
</dbReference>
<evidence type="ECO:0000313" key="12">
    <source>
        <dbReference type="EMBL" id="NYE57389.1"/>
    </source>
</evidence>
<evidence type="ECO:0000256" key="1">
    <source>
        <dbReference type="ARBA" id="ARBA00022490"/>
    </source>
</evidence>
<dbReference type="InterPro" id="IPR004576">
    <property type="entry name" value="Mfd"/>
</dbReference>
<keyword evidence="1 9" id="KW-0963">Cytoplasm</keyword>
<dbReference type="RefSeq" id="WP_051250135.1">
    <property type="nucleotide sequence ID" value="NZ_ATYG01000004.1"/>
</dbReference>
<dbReference type="InterPro" id="IPR014001">
    <property type="entry name" value="Helicase_ATP-bd"/>
</dbReference>
<feature type="domain" description="Helicase C-terminal" evidence="11">
    <location>
        <begin position="817"/>
        <end position="971"/>
    </location>
</feature>
<dbReference type="PROSITE" id="PS51194">
    <property type="entry name" value="HELICASE_CTER"/>
    <property type="match status" value="1"/>
</dbReference>
<keyword evidence="13" id="KW-1185">Reference proteome</keyword>
<comment type="caution">
    <text evidence="12">The sequence shown here is derived from an EMBL/GenBank/DDBJ whole genome shotgun (WGS) entry which is preliminary data.</text>
</comment>
<dbReference type="Pfam" id="PF00270">
    <property type="entry name" value="DEAD"/>
    <property type="match status" value="1"/>
</dbReference>
<dbReference type="SMART" id="SM01058">
    <property type="entry name" value="CarD_TRCF"/>
    <property type="match status" value="1"/>
</dbReference>
<dbReference type="Pfam" id="PF03461">
    <property type="entry name" value="TRCF"/>
    <property type="match status" value="1"/>
</dbReference>
<dbReference type="InterPro" id="IPR001650">
    <property type="entry name" value="Helicase_C-like"/>
</dbReference>
<reference evidence="12 13" key="1">
    <citation type="submission" date="2020-07" db="EMBL/GenBank/DDBJ databases">
        <title>Genomic Encyclopedia of Type Strains, Phase III (KMG-III): the genomes of soil and plant-associated and newly described type strains.</title>
        <authorList>
            <person name="Whitman W."/>
        </authorList>
    </citation>
    <scope>NUCLEOTIDE SEQUENCE [LARGE SCALE GENOMIC DNA]</scope>
    <source>
        <strain evidence="12 13">DSM 11255</strain>
    </source>
</reference>
<dbReference type="PROSITE" id="PS51192">
    <property type="entry name" value="HELICASE_ATP_BIND_1"/>
    <property type="match status" value="1"/>
</dbReference>
<dbReference type="InterPro" id="IPR011545">
    <property type="entry name" value="DEAD/DEAH_box_helicase_dom"/>
</dbReference>
<evidence type="ECO:0000259" key="11">
    <source>
        <dbReference type="PROSITE" id="PS51194"/>
    </source>
</evidence>
<comment type="similarity">
    <text evidence="9">In the N-terminal section; belongs to the UvrB family.</text>
</comment>
<evidence type="ECO:0000256" key="7">
    <source>
        <dbReference type="ARBA" id="ARBA00023125"/>
    </source>
</evidence>
<accession>A0ABX2R897</accession>
<dbReference type="SUPFAM" id="SSF143517">
    <property type="entry name" value="TRCF domain-like"/>
    <property type="match status" value="1"/>
</dbReference>
<evidence type="ECO:0000259" key="10">
    <source>
        <dbReference type="PROSITE" id="PS51192"/>
    </source>
</evidence>
<keyword evidence="5 12" id="KW-0347">Helicase</keyword>
<keyword evidence="6 9" id="KW-0067">ATP-binding</keyword>
<dbReference type="SMART" id="SM00490">
    <property type="entry name" value="HELICc"/>
    <property type="match status" value="1"/>
</dbReference>
<dbReference type="EMBL" id="JACCBS010000002">
    <property type="protein sequence ID" value="NYE57389.1"/>
    <property type="molecule type" value="Genomic_DNA"/>
</dbReference>
<feature type="domain" description="Helicase ATP-binding" evidence="10">
    <location>
        <begin position="635"/>
        <end position="796"/>
    </location>
</feature>
<dbReference type="InterPro" id="IPR027417">
    <property type="entry name" value="P-loop_NTPase"/>
</dbReference>
<evidence type="ECO:0000256" key="3">
    <source>
        <dbReference type="ARBA" id="ARBA00022763"/>
    </source>
</evidence>
<dbReference type="Gene3D" id="3.30.2060.10">
    <property type="entry name" value="Penicillin-binding protein 1b domain"/>
    <property type="match status" value="1"/>
</dbReference>
<evidence type="ECO:0000256" key="2">
    <source>
        <dbReference type="ARBA" id="ARBA00022741"/>
    </source>
</evidence>
<name>A0ABX2R897_9THEO</name>
<dbReference type="SUPFAM" id="SSF141259">
    <property type="entry name" value="CarD-like"/>
    <property type="match status" value="1"/>
</dbReference>
<dbReference type="Gene3D" id="2.40.10.170">
    <property type="match status" value="1"/>
</dbReference>
<dbReference type="SUPFAM" id="SSF52540">
    <property type="entry name" value="P-loop containing nucleoside triphosphate hydrolases"/>
    <property type="match status" value="4"/>
</dbReference>
<dbReference type="SMART" id="SM00487">
    <property type="entry name" value="DEXDc"/>
    <property type="match status" value="1"/>
</dbReference>
<evidence type="ECO:0000256" key="9">
    <source>
        <dbReference type="HAMAP-Rule" id="MF_00969"/>
    </source>
</evidence>
<keyword evidence="3 9" id="KW-0227">DNA damage</keyword>
<protein>
    <recommendedName>
        <fullName evidence="9">Transcription-repair-coupling factor</fullName>
        <shortName evidence="9">TRCF</shortName>
        <ecNumber evidence="9">3.6.4.-</ecNumber>
    </recommendedName>
</protein>
<dbReference type="SMART" id="SM00982">
    <property type="entry name" value="TRCF"/>
    <property type="match status" value="1"/>
</dbReference>
<organism evidence="12 13">
    <name type="scientific">Carboxydothermus ferrireducens DSM 11255</name>
    <dbReference type="NCBI Taxonomy" id="1119529"/>
    <lineage>
        <taxon>Bacteria</taxon>
        <taxon>Bacillati</taxon>
        <taxon>Bacillota</taxon>
        <taxon>Clostridia</taxon>
        <taxon>Thermoanaerobacterales</taxon>
        <taxon>Thermoanaerobacteraceae</taxon>
        <taxon>Carboxydothermus</taxon>
    </lineage>
</organism>
<dbReference type="EC" id="3.6.4.-" evidence="9"/>